<name>A0A2X1QLE0_HAEIF</name>
<evidence type="ECO:0000313" key="1">
    <source>
        <dbReference type="EMBL" id="SPX41082.1"/>
    </source>
</evidence>
<dbReference type="EC" id="5.99.1.2" evidence="1"/>
<proteinExistence type="predicted"/>
<dbReference type="EMBL" id="UASK01000004">
    <property type="protein sequence ID" value="SPX41082.1"/>
    <property type="molecule type" value="Genomic_DNA"/>
</dbReference>
<sequence>MRLTKRQPILEQIVGYLPESQFAEAPQIIQCLFAIR</sequence>
<dbReference type="AlphaFoldDB" id="A0A2X1QLE0"/>
<evidence type="ECO:0000313" key="2">
    <source>
        <dbReference type="Proteomes" id="UP000249936"/>
    </source>
</evidence>
<gene>
    <name evidence="1" type="primary">topB2_2</name>
    <name evidence="1" type="ORF">NCTC11872_00676</name>
</gene>
<keyword evidence="1" id="KW-0413">Isomerase</keyword>
<protein>
    <submittedName>
        <fullName evidence="1">DNA topoisomerase III</fullName>
        <ecNumber evidence="1">5.99.1.2</ecNumber>
    </submittedName>
</protein>
<organism evidence="1 2">
    <name type="scientific">Haemophilus influenzae</name>
    <dbReference type="NCBI Taxonomy" id="727"/>
    <lineage>
        <taxon>Bacteria</taxon>
        <taxon>Pseudomonadati</taxon>
        <taxon>Pseudomonadota</taxon>
        <taxon>Gammaproteobacteria</taxon>
        <taxon>Pasteurellales</taxon>
        <taxon>Pasteurellaceae</taxon>
        <taxon>Haemophilus</taxon>
    </lineage>
</organism>
<dbReference type="GO" id="GO:0016853">
    <property type="term" value="F:isomerase activity"/>
    <property type="evidence" value="ECO:0007669"/>
    <property type="project" value="UniProtKB-KW"/>
</dbReference>
<accession>A0A2X1QLE0</accession>
<dbReference type="Proteomes" id="UP000249936">
    <property type="component" value="Unassembled WGS sequence"/>
</dbReference>
<reference evidence="1 2" key="1">
    <citation type="submission" date="2018-06" db="EMBL/GenBank/DDBJ databases">
        <authorList>
            <consortium name="Pathogen Informatics"/>
            <person name="Doyle S."/>
        </authorList>
    </citation>
    <scope>NUCLEOTIDE SEQUENCE [LARGE SCALE GENOMIC DNA]</scope>
    <source>
        <strain evidence="1 2">NCTC11872</strain>
    </source>
</reference>